<dbReference type="OMA" id="HYKSEEN"/>
<sequence length="293" mass="32509">MMPLARKLAASRRQPAESPATECERVRAEMIMRNNRVFQSLGINATKDILNKTIQTKKDALLNKTTAAKKAMARENSGSLYDPRDSDGSEEGVVDKVMQVSQNVPCDTIVANGGARGSKRVQAPGEQGQNQPPRVTRQRTKELIRSEEGVHVATTTIQEDALTITNCLNQTDHDIEMPKEGQSNRTVDRWNKGKSMGRDLDRISRGLNTRIPVVIAEGKKRPEPPMQAAKLASEGGIILRQHIPIFTHWKTYKDNKNKDILRGYMGKNSNQLAIDTDSKPVKEACADLLRTGT</sequence>
<organism evidence="2 3">
    <name type="scientific">Setaria viridis</name>
    <name type="common">Green bristlegrass</name>
    <name type="synonym">Setaria italica subsp. viridis</name>
    <dbReference type="NCBI Taxonomy" id="4556"/>
    <lineage>
        <taxon>Eukaryota</taxon>
        <taxon>Viridiplantae</taxon>
        <taxon>Streptophyta</taxon>
        <taxon>Embryophyta</taxon>
        <taxon>Tracheophyta</taxon>
        <taxon>Spermatophyta</taxon>
        <taxon>Magnoliopsida</taxon>
        <taxon>Liliopsida</taxon>
        <taxon>Poales</taxon>
        <taxon>Poaceae</taxon>
        <taxon>PACMAD clade</taxon>
        <taxon>Panicoideae</taxon>
        <taxon>Panicodae</taxon>
        <taxon>Paniceae</taxon>
        <taxon>Cenchrinae</taxon>
        <taxon>Setaria</taxon>
    </lineage>
</organism>
<dbReference type="EMBL" id="CM016557">
    <property type="protein sequence ID" value="TKW08764.1"/>
    <property type="molecule type" value="Genomic_DNA"/>
</dbReference>
<evidence type="ECO:0000313" key="2">
    <source>
        <dbReference type="EMBL" id="TKW08764.1"/>
    </source>
</evidence>
<feature type="region of interest" description="Disordered" evidence="1">
    <location>
        <begin position="1"/>
        <end position="21"/>
    </location>
</feature>
<feature type="region of interest" description="Disordered" evidence="1">
    <location>
        <begin position="71"/>
        <end position="90"/>
    </location>
</feature>
<dbReference type="PANTHER" id="PTHR33063">
    <property type="entry name" value="OS02G0583500 PROTEIN"/>
    <property type="match status" value="1"/>
</dbReference>
<dbReference type="Proteomes" id="UP000298652">
    <property type="component" value="Chromosome 6"/>
</dbReference>
<name>A0A4U6U3S2_SETVI</name>
<accession>A0A4U6U3S2</accession>
<dbReference type="Gramene" id="TKW08764">
    <property type="protein sequence ID" value="TKW08764"/>
    <property type="gene ID" value="SEVIR_6G046000v2"/>
</dbReference>
<feature type="region of interest" description="Disordered" evidence="1">
    <location>
        <begin position="112"/>
        <end position="138"/>
    </location>
</feature>
<keyword evidence="3" id="KW-1185">Reference proteome</keyword>
<evidence type="ECO:0000256" key="1">
    <source>
        <dbReference type="SAM" id="MobiDB-lite"/>
    </source>
</evidence>
<protein>
    <submittedName>
        <fullName evidence="2">Uncharacterized protein</fullName>
    </submittedName>
</protein>
<dbReference type="AlphaFoldDB" id="A0A4U6U3S2"/>
<reference evidence="2" key="1">
    <citation type="submission" date="2019-03" db="EMBL/GenBank/DDBJ databases">
        <title>WGS assembly of Setaria viridis.</title>
        <authorList>
            <person name="Huang P."/>
            <person name="Jenkins J."/>
            <person name="Grimwood J."/>
            <person name="Barry K."/>
            <person name="Healey A."/>
            <person name="Mamidi S."/>
            <person name="Sreedasyam A."/>
            <person name="Shu S."/>
            <person name="Feldman M."/>
            <person name="Wu J."/>
            <person name="Yu Y."/>
            <person name="Chen C."/>
            <person name="Johnson J."/>
            <person name="Rokhsar D."/>
            <person name="Baxter I."/>
            <person name="Schmutz J."/>
            <person name="Brutnell T."/>
            <person name="Kellogg E."/>
        </authorList>
    </citation>
    <scope>NUCLEOTIDE SEQUENCE [LARGE SCALE GENOMIC DNA]</scope>
</reference>
<proteinExistence type="predicted"/>
<gene>
    <name evidence="2" type="ORF">SEVIR_6G046000v2</name>
</gene>
<evidence type="ECO:0000313" key="3">
    <source>
        <dbReference type="Proteomes" id="UP000298652"/>
    </source>
</evidence>
<dbReference type="PANTHER" id="PTHR33063:SF15">
    <property type="entry name" value="TRANSPOSASE, PTTA_EN_SPM, PLANT"/>
    <property type="match status" value="1"/>
</dbReference>